<gene>
    <name evidence="7" type="ORF">J2Z79_002274</name>
</gene>
<evidence type="ECO:0000256" key="5">
    <source>
        <dbReference type="SAM" id="Phobius"/>
    </source>
</evidence>
<feature type="transmembrane region" description="Helical" evidence="5">
    <location>
        <begin position="20"/>
        <end position="38"/>
    </location>
</feature>
<evidence type="ECO:0000256" key="3">
    <source>
        <dbReference type="ARBA" id="ARBA00022989"/>
    </source>
</evidence>
<accession>A0ABS4JWL6</accession>
<dbReference type="Pfam" id="PF12698">
    <property type="entry name" value="ABC2_membrane_3"/>
    <property type="match status" value="1"/>
</dbReference>
<feature type="transmembrane region" description="Helical" evidence="5">
    <location>
        <begin position="203"/>
        <end position="220"/>
    </location>
</feature>
<evidence type="ECO:0000256" key="1">
    <source>
        <dbReference type="ARBA" id="ARBA00004141"/>
    </source>
</evidence>
<dbReference type="InterPro" id="IPR013525">
    <property type="entry name" value="ABC2_TM"/>
</dbReference>
<feature type="transmembrane region" description="Helical" evidence="5">
    <location>
        <begin position="156"/>
        <end position="183"/>
    </location>
</feature>
<feature type="transmembrane region" description="Helical" evidence="5">
    <location>
        <begin position="123"/>
        <end position="144"/>
    </location>
</feature>
<evidence type="ECO:0000256" key="2">
    <source>
        <dbReference type="ARBA" id="ARBA00022692"/>
    </source>
</evidence>
<evidence type="ECO:0000256" key="4">
    <source>
        <dbReference type="ARBA" id="ARBA00023136"/>
    </source>
</evidence>
<dbReference type="RefSeq" id="WP_209466980.1">
    <property type="nucleotide sequence ID" value="NZ_JAGGLG010000018.1"/>
</dbReference>
<keyword evidence="2 5" id="KW-0812">Transmembrane</keyword>
<reference evidence="7 8" key="1">
    <citation type="submission" date="2021-03" db="EMBL/GenBank/DDBJ databases">
        <title>Genomic Encyclopedia of Type Strains, Phase IV (KMG-IV): sequencing the most valuable type-strain genomes for metagenomic binning, comparative biology and taxonomic classification.</title>
        <authorList>
            <person name="Goeker M."/>
        </authorList>
    </citation>
    <scope>NUCLEOTIDE SEQUENCE [LARGE SCALE GENOMIC DNA]</scope>
    <source>
        <strain evidence="7 8">DSM 27138</strain>
    </source>
</reference>
<evidence type="ECO:0000259" key="6">
    <source>
        <dbReference type="Pfam" id="PF12698"/>
    </source>
</evidence>
<evidence type="ECO:0000313" key="7">
    <source>
        <dbReference type="EMBL" id="MBP2018859.1"/>
    </source>
</evidence>
<protein>
    <submittedName>
        <fullName evidence="7">ABC-2 type transport system permease protein</fullName>
    </submittedName>
</protein>
<sequence>MRLVALARAQMQDIVRNPMVLFFLACMPVMGAVMKATMPTSAHSFLATTLFVMTAYFAGWTIPSFTLAEEKEKRQLEALFLTPVRPWQVVLVKGGIGLVGSVGLGLLMFPILGESPQHPLLWLASYTVLTLFAVGIGTLVGLLVKDMRSLGVGGTPVVLVFIFASTLPWALMQPGVWAVMAWLPTRPAVELIAAGITGESVPVARNLLVMLAYVVLLWLLNARLIRRLSFAGR</sequence>
<proteinExistence type="predicted"/>
<keyword evidence="4 5" id="KW-0472">Membrane</keyword>
<feature type="transmembrane region" description="Helical" evidence="5">
    <location>
        <begin position="89"/>
        <end position="111"/>
    </location>
</feature>
<evidence type="ECO:0000313" key="8">
    <source>
        <dbReference type="Proteomes" id="UP001519289"/>
    </source>
</evidence>
<feature type="transmembrane region" description="Helical" evidence="5">
    <location>
        <begin position="44"/>
        <end position="68"/>
    </location>
</feature>
<keyword evidence="8" id="KW-1185">Reference proteome</keyword>
<dbReference type="EMBL" id="JAGGLG010000018">
    <property type="protein sequence ID" value="MBP2018859.1"/>
    <property type="molecule type" value="Genomic_DNA"/>
</dbReference>
<name>A0ABS4JWL6_9FIRM</name>
<feature type="domain" description="ABC-2 type transporter transmembrane" evidence="6">
    <location>
        <begin position="41"/>
        <end position="222"/>
    </location>
</feature>
<dbReference type="Proteomes" id="UP001519289">
    <property type="component" value="Unassembled WGS sequence"/>
</dbReference>
<comment type="caution">
    <text evidence="7">The sequence shown here is derived from an EMBL/GenBank/DDBJ whole genome shotgun (WGS) entry which is preliminary data.</text>
</comment>
<keyword evidence="3 5" id="KW-1133">Transmembrane helix</keyword>
<comment type="subcellular location">
    <subcellularLocation>
        <location evidence="1">Membrane</location>
        <topology evidence="1">Multi-pass membrane protein</topology>
    </subcellularLocation>
</comment>
<organism evidence="7 8">
    <name type="scientific">Symbiobacterium terraclitae</name>
    <dbReference type="NCBI Taxonomy" id="557451"/>
    <lineage>
        <taxon>Bacteria</taxon>
        <taxon>Bacillati</taxon>
        <taxon>Bacillota</taxon>
        <taxon>Clostridia</taxon>
        <taxon>Eubacteriales</taxon>
        <taxon>Symbiobacteriaceae</taxon>
        <taxon>Symbiobacterium</taxon>
    </lineage>
</organism>